<dbReference type="RefSeq" id="WP_183317207.1">
    <property type="nucleotide sequence ID" value="NZ_JACIEN010000003.1"/>
</dbReference>
<gene>
    <name evidence="1" type="ORF">GGR16_003246</name>
</gene>
<name>A0A840C2L1_9HYPH</name>
<keyword evidence="2" id="KW-1185">Reference proteome</keyword>
<dbReference type="AlphaFoldDB" id="A0A840C2L1"/>
<proteinExistence type="predicted"/>
<reference evidence="1 2" key="1">
    <citation type="submission" date="2020-08" db="EMBL/GenBank/DDBJ databases">
        <title>Genomic Encyclopedia of Type Strains, Phase IV (KMG-IV): sequencing the most valuable type-strain genomes for metagenomic binning, comparative biology and taxonomic classification.</title>
        <authorList>
            <person name="Goeker M."/>
        </authorList>
    </citation>
    <scope>NUCLEOTIDE SEQUENCE [LARGE SCALE GENOMIC DNA]</scope>
    <source>
        <strain evidence="1 2">DSM 103737</strain>
    </source>
</reference>
<organism evidence="1 2">
    <name type="scientific">Chelatococcus caeni</name>
    <dbReference type="NCBI Taxonomy" id="1348468"/>
    <lineage>
        <taxon>Bacteria</taxon>
        <taxon>Pseudomonadati</taxon>
        <taxon>Pseudomonadota</taxon>
        <taxon>Alphaproteobacteria</taxon>
        <taxon>Hyphomicrobiales</taxon>
        <taxon>Chelatococcaceae</taxon>
        <taxon>Chelatococcus</taxon>
    </lineage>
</organism>
<evidence type="ECO:0000313" key="1">
    <source>
        <dbReference type="EMBL" id="MBB4018212.1"/>
    </source>
</evidence>
<accession>A0A840C2L1</accession>
<evidence type="ECO:0000313" key="2">
    <source>
        <dbReference type="Proteomes" id="UP000577362"/>
    </source>
</evidence>
<dbReference type="Proteomes" id="UP000577362">
    <property type="component" value="Unassembled WGS sequence"/>
</dbReference>
<comment type="caution">
    <text evidence="1">The sequence shown here is derived from an EMBL/GenBank/DDBJ whole genome shotgun (WGS) entry which is preliminary data.</text>
</comment>
<protein>
    <submittedName>
        <fullName evidence="1">Uncharacterized protein</fullName>
    </submittedName>
</protein>
<sequence>MPGRSASPPPLLVWNDLQAIARMETERAALQDRIARLRPNSHRRVVLTAQLVELTKRQLALETELRKGHGASH</sequence>
<dbReference type="EMBL" id="JACIEN010000003">
    <property type="protein sequence ID" value="MBB4018212.1"/>
    <property type="molecule type" value="Genomic_DNA"/>
</dbReference>